<evidence type="ECO:0000313" key="1">
    <source>
        <dbReference type="EMBL" id="MBX43457.1"/>
    </source>
</evidence>
<sequence length="16" mass="1626">MLFLVMCIAVSSVVGG</sequence>
<organism evidence="1">
    <name type="scientific">Rhizophora mucronata</name>
    <name type="common">Asiatic mangrove</name>
    <dbReference type="NCBI Taxonomy" id="61149"/>
    <lineage>
        <taxon>Eukaryota</taxon>
        <taxon>Viridiplantae</taxon>
        <taxon>Streptophyta</taxon>
        <taxon>Embryophyta</taxon>
        <taxon>Tracheophyta</taxon>
        <taxon>Spermatophyta</taxon>
        <taxon>Magnoliopsida</taxon>
        <taxon>eudicotyledons</taxon>
        <taxon>Gunneridae</taxon>
        <taxon>Pentapetalae</taxon>
        <taxon>rosids</taxon>
        <taxon>fabids</taxon>
        <taxon>Malpighiales</taxon>
        <taxon>Rhizophoraceae</taxon>
        <taxon>Rhizophora</taxon>
    </lineage>
</organism>
<name>A0A2P2NLS4_RHIMU</name>
<reference evidence="1" key="1">
    <citation type="submission" date="2018-02" db="EMBL/GenBank/DDBJ databases">
        <title>Rhizophora mucronata_Transcriptome.</title>
        <authorList>
            <person name="Meera S.P."/>
            <person name="Sreeshan A."/>
            <person name="Augustine A."/>
        </authorList>
    </citation>
    <scope>NUCLEOTIDE SEQUENCE</scope>
    <source>
        <tissue evidence="1">Leaf</tissue>
    </source>
</reference>
<dbReference type="EMBL" id="GGEC01062973">
    <property type="protein sequence ID" value="MBX43457.1"/>
    <property type="molecule type" value="Transcribed_RNA"/>
</dbReference>
<proteinExistence type="predicted"/>
<protein>
    <submittedName>
        <fullName evidence="1">Uncharacterized protein</fullName>
    </submittedName>
</protein>
<dbReference type="AlphaFoldDB" id="A0A2P2NLS4"/>
<accession>A0A2P2NLS4</accession>